<feature type="compositionally biased region" description="Basic and acidic residues" evidence="1">
    <location>
        <begin position="31"/>
        <end position="50"/>
    </location>
</feature>
<dbReference type="RefSeq" id="XP_024577785.1">
    <property type="nucleotide sequence ID" value="XM_024727183.1"/>
</dbReference>
<proteinExistence type="predicted"/>
<evidence type="ECO:0000313" key="2">
    <source>
        <dbReference type="EMBL" id="CEG41416.1"/>
    </source>
</evidence>
<dbReference type="GeneID" id="36406820"/>
<name>A0A0P1AJM3_PLAHL</name>
<reference evidence="3" key="1">
    <citation type="submission" date="2014-09" db="EMBL/GenBank/DDBJ databases">
        <authorList>
            <person name="Sharma Rahul"/>
            <person name="Thines Marco"/>
        </authorList>
    </citation>
    <scope>NUCLEOTIDE SEQUENCE [LARGE SCALE GENOMIC DNA]</scope>
</reference>
<dbReference type="Proteomes" id="UP000054928">
    <property type="component" value="Unassembled WGS sequence"/>
</dbReference>
<accession>A0A0P1AJM3</accession>
<feature type="region of interest" description="Disordered" evidence="1">
    <location>
        <begin position="1"/>
        <end position="50"/>
    </location>
</feature>
<sequence>MNRLVFYPGTERSRRSREPTLLLEDGLELDDERRSKESERLPSSKRPKIDEDGLLDEAMLAYAATIDGVSDIPNAYAEAVASDEAVAWRAAMKTDSYQINKTAPSLLYRTELLV</sequence>
<evidence type="ECO:0000256" key="1">
    <source>
        <dbReference type="SAM" id="MobiDB-lite"/>
    </source>
</evidence>
<evidence type="ECO:0000313" key="3">
    <source>
        <dbReference type="Proteomes" id="UP000054928"/>
    </source>
</evidence>
<dbReference type="AlphaFoldDB" id="A0A0P1AJM3"/>
<protein>
    <submittedName>
        <fullName evidence="2">Putative polyprotein</fullName>
    </submittedName>
</protein>
<dbReference type="EMBL" id="CCYD01000553">
    <property type="protein sequence ID" value="CEG41416.1"/>
    <property type="molecule type" value="Genomic_DNA"/>
</dbReference>
<organism evidence="2 3">
    <name type="scientific">Plasmopara halstedii</name>
    <name type="common">Downy mildew of sunflower</name>
    <dbReference type="NCBI Taxonomy" id="4781"/>
    <lineage>
        <taxon>Eukaryota</taxon>
        <taxon>Sar</taxon>
        <taxon>Stramenopiles</taxon>
        <taxon>Oomycota</taxon>
        <taxon>Peronosporomycetes</taxon>
        <taxon>Peronosporales</taxon>
        <taxon>Peronosporaceae</taxon>
        <taxon>Plasmopara</taxon>
    </lineage>
</organism>
<keyword evidence="3" id="KW-1185">Reference proteome</keyword>